<gene>
    <name evidence="4" type="ORF">HNP47_002669</name>
</gene>
<keyword evidence="4" id="KW-0413">Isomerase</keyword>
<dbReference type="InterPro" id="IPR036291">
    <property type="entry name" value="NAD(P)-bd_dom_sf"/>
</dbReference>
<dbReference type="GO" id="GO:0003978">
    <property type="term" value="F:UDP-glucose 4-epimerase activity"/>
    <property type="evidence" value="ECO:0007669"/>
    <property type="project" value="UniProtKB-EC"/>
</dbReference>
<dbReference type="PANTHER" id="PTHR43000">
    <property type="entry name" value="DTDP-D-GLUCOSE 4,6-DEHYDRATASE-RELATED"/>
    <property type="match status" value="1"/>
</dbReference>
<comment type="pathway">
    <text evidence="1">Bacterial outer membrane biogenesis; LPS O-antigen biosynthesis.</text>
</comment>
<reference evidence="4 5" key="1">
    <citation type="submission" date="2020-08" db="EMBL/GenBank/DDBJ databases">
        <title>Functional genomics of gut bacteria from endangered species of beetles.</title>
        <authorList>
            <person name="Carlos-Shanley C."/>
        </authorList>
    </citation>
    <scope>NUCLEOTIDE SEQUENCE [LARGE SCALE GENOMIC DNA]</scope>
    <source>
        <strain evidence="4 5">S00192</strain>
    </source>
</reference>
<dbReference type="Proteomes" id="UP000556201">
    <property type="component" value="Unassembled WGS sequence"/>
</dbReference>
<comment type="similarity">
    <text evidence="2">Belongs to the NAD(P)-dependent epimerase/dehydratase family.</text>
</comment>
<dbReference type="EC" id="5.1.3.2" evidence="4"/>
<name>A0A7W9FW67_BREVE</name>
<proteinExistence type="inferred from homology"/>
<feature type="domain" description="NAD-dependent epimerase/dehydratase" evidence="3">
    <location>
        <begin position="3"/>
        <end position="231"/>
    </location>
</feature>
<dbReference type="EMBL" id="JACHLJ010000003">
    <property type="protein sequence ID" value="MBB5772653.1"/>
    <property type="molecule type" value="Genomic_DNA"/>
</dbReference>
<dbReference type="Gene3D" id="3.40.50.720">
    <property type="entry name" value="NAD(P)-binding Rossmann-like Domain"/>
    <property type="match status" value="1"/>
</dbReference>
<dbReference type="AlphaFoldDB" id="A0A7W9FW67"/>
<dbReference type="InterPro" id="IPR001509">
    <property type="entry name" value="Epimerase_deHydtase"/>
</dbReference>
<dbReference type="PRINTS" id="PR01713">
    <property type="entry name" value="NUCEPIMERASE"/>
</dbReference>
<organism evidence="4 5">
    <name type="scientific">Brevundimonas vesicularis</name>
    <name type="common">Pseudomonas vesicularis</name>
    <dbReference type="NCBI Taxonomy" id="41276"/>
    <lineage>
        <taxon>Bacteria</taxon>
        <taxon>Pseudomonadati</taxon>
        <taxon>Pseudomonadota</taxon>
        <taxon>Alphaproteobacteria</taxon>
        <taxon>Caulobacterales</taxon>
        <taxon>Caulobacteraceae</taxon>
        <taxon>Brevundimonas</taxon>
    </lineage>
</organism>
<evidence type="ECO:0000256" key="1">
    <source>
        <dbReference type="ARBA" id="ARBA00005125"/>
    </source>
</evidence>
<evidence type="ECO:0000313" key="4">
    <source>
        <dbReference type="EMBL" id="MBB5772653.1"/>
    </source>
</evidence>
<comment type="caution">
    <text evidence="4">The sequence shown here is derived from an EMBL/GenBank/DDBJ whole genome shotgun (WGS) entry which is preliminary data.</text>
</comment>
<evidence type="ECO:0000256" key="2">
    <source>
        <dbReference type="ARBA" id="ARBA00007637"/>
    </source>
</evidence>
<dbReference type="SUPFAM" id="SSF51735">
    <property type="entry name" value="NAD(P)-binding Rossmann-fold domains"/>
    <property type="match status" value="1"/>
</dbReference>
<evidence type="ECO:0000313" key="5">
    <source>
        <dbReference type="Proteomes" id="UP000556201"/>
    </source>
</evidence>
<evidence type="ECO:0000259" key="3">
    <source>
        <dbReference type="Pfam" id="PF01370"/>
    </source>
</evidence>
<protein>
    <submittedName>
        <fullName evidence="4">UDP-glucose 4-epimerase</fullName>
        <ecNumber evidence="4">5.1.3.2</ecNumber>
    </submittedName>
</protein>
<dbReference type="Pfam" id="PF01370">
    <property type="entry name" value="Epimerase"/>
    <property type="match status" value="1"/>
</dbReference>
<accession>A0A7W9FW67</accession>
<dbReference type="RefSeq" id="WP_184279882.1">
    <property type="nucleotide sequence ID" value="NZ_JACHLJ010000003.1"/>
</dbReference>
<sequence length="302" mass="32406">MRIAVTGGGGFIGKALCRRLIADGHTLICLRRAPGLFIEGAEVLVGTLQESDAISALVKDADVCVHLASSSGPASSNGDVLADLELNLRGGVALFQKCVEASVKRVIFTSSGGTIYGAPDLLPTPETALPRPTTAYSAVKASLEGYLAVYKYQFGLQHRILRLANPFGPSQATAKAQGVIPIFIDRIRNGEPIEIWGDGSIVRDFIFIDDVVEAISTCLDDSGDYETYNIGSGIGRTLNEVILAIENVSGIKANVIYKSSRKSDVPINVLDCSLAHAHLGWSAKVNFDQGIEKTWRERCRTR</sequence>